<keyword evidence="2" id="KW-1133">Transmembrane helix</keyword>
<evidence type="ECO:0000256" key="2">
    <source>
        <dbReference type="SAM" id="Phobius"/>
    </source>
</evidence>
<keyword evidence="2" id="KW-0812">Transmembrane</keyword>
<accession>A0A0A8ZNI5</accession>
<feature type="transmembrane region" description="Helical" evidence="2">
    <location>
        <begin position="33"/>
        <end position="50"/>
    </location>
</feature>
<name>A0A0A8ZNI5_ARUDO</name>
<reference evidence="3" key="2">
    <citation type="journal article" date="2015" name="Data Brief">
        <title>Shoot transcriptome of the giant reed, Arundo donax.</title>
        <authorList>
            <person name="Barrero R.A."/>
            <person name="Guerrero F.D."/>
            <person name="Moolhuijzen P."/>
            <person name="Goolsby J.A."/>
            <person name="Tidwell J."/>
            <person name="Bellgard S.E."/>
            <person name="Bellgard M.I."/>
        </authorList>
    </citation>
    <scope>NUCLEOTIDE SEQUENCE</scope>
    <source>
        <tissue evidence="3">Shoot tissue taken approximately 20 cm above the soil surface</tissue>
    </source>
</reference>
<feature type="compositionally biased region" description="Low complexity" evidence="1">
    <location>
        <begin position="1"/>
        <end position="21"/>
    </location>
</feature>
<organism evidence="3">
    <name type="scientific">Arundo donax</name>
    <name type="common">Giant reed</name>
    <name type="synonym">Donax arundinaceus</name>
    <dbReference type="NCBI Taxonomy" id="35708"/>
    <lineage>
        <taxon>Eukaryota</taxon>
        <taxon>Viridiplantae</taxon>
        <taxon>Streptophyta</taxon>
        <taxon>Embryophyta</taxon>
        <taxon>Tracheophyta</taxon>
        <taxon>Spermatophyta</taxon>
        <taxon>Magnoliopsida</taxon>
        <taxon>Liliopsida</taxon>
        <taxon>Poales</taxon>
        <taxon>Poaceae</taxon>
        <taxon>PACMAD clade</taxon>
        <taxon>Arundinoideae</taxon>
        <taxon>Arundineae</taxon>
        <taxon>Arundo</taxon>
    </lineage>
</organism>
<sequence>MAGTVSLSTATSSTTGYSSLACSSTAPRWRAPLWFVLYVVVSSCYILFFTRRRKIRDNIVLIWLV</sequence>
<protein>
    <submittedName>
        <fullName evidence="3">Uncharacterized protein</fullName>
    </submittedName>
</protein>
<feature type="region of interest" description="Disordered" evidence="1">
    <location>
        <begin position="1"/>
        <end position="23"/>
    </location>
</feature>
<evidence type="ECO:0000256" key="1">
    <source>
        <dbReference type="SAM" id="MobiDB-lite"/>
    </source>
</evidence>
<keyword evidence="2" id="KW-0472">Membrane</keyword>
<dbReference type="AlphaFoldDB" id="A0A0A8ZNI5"/>
<evidence type="ECO:0000313" key="3">
    <source>
        <dbReference type="EMBL" id="JAD39238.1"/>
    </source>
</evidence>
<dbReference type="EMBL" id="GBRH01258657">
    <property type="protein sequence ID" value="JAD39238.1"/>
    <property type="molecule type" value="Transcribed_RNA"/>
</dbReference>
<reference evidence="3" key="1">
    <citation type="submission" date="2014-09" db="EMBL/GenBank/DDBJ databases">
        <authorList>
            <person name="Magalhaes I.L.F."/>
            <person name="Oliveira U."/>
            <person name="Santos F.R."/>
            <person name="Vidigal T.H.D.A."/>
            <person name="Brescovit A.D."/>
            <person name="Santos A.J."/>
        </authorList>
    </citation>
    <scope>NUCLEOTIDE SEQUENCE</scope>
    <source>
        <tissue evidence="3">Shoot tissue taken approximately 20 cm above the soil surface</tissue>
    </source>
</reference>
<proteinExistence type="predicted"/>